<accession>A0ABU1H6Z7</accession>
<evidence type="ECO:0008006" key="4">
    <source>
        <dbReference type="Google" id="ProtNLM"/>
    </source>
</evidence>
<evidence type="ECO:0000313" key="2">
    <source>
        <dbReference type="EMBL" id="MDR5900083.1"/>
    </source>
</evidence>
<gene>
    <name evidence="2" type="ORF">QC823_13945</name>
</gene>
<dbReference type="EMBL" id="JARWAN010000026">
    <property type="protein sequence ID" value="MDR5900083.1"/>
    <property type="molecule type" value="Genomic_DNA"/>
</dbReference>
<evidence type="ECO:0000256" key="1">
    <source>
        <dbReference type="SAM" id="SignalP"/>
    </source>
</evidence>
<sequence length="114" mass="12887">MQKAQRFFRFGLLLVMVMGLSATQADDNAPWQSLHGEVRRGEVVPLESILDWLAAHYVGEVLEVEVERDGGYVEYKIKMLGEQGQLVVFEFDGHTGQLMEMEGVGIKAMQRKSE</sequence>
<reference evidence="2 3" key="1">
    <citation type="submission" date="2023-04" db="EMBL/GenBank/DDBJ databases">
        <title>A long-awaited taxogenomic arrangement of the family Halomonadaceae.</title>
        <authorList>
            <person name="De La Haba R."/>
            <person name="Chuvochina M."/>
            <person name="Wittouck S."/>
            <person name="Arahal D.R."/>
            <person name="Sanchez-Porro C."/>
            <person name="Hugenholtz P."/>
            <person name="Ventosa A."/>
        </authorList>
    </citation>
    <scope>NUCLEOTIDE SEQUENCE [LARGE SCALE GENOMIC DNA]</scope>
    <source>
        <strain evidence="2 3">DSM 21020</strain>
    </source>
</reference>
<dbReference type="RefSeq" id="WP_309656957.1">
    <property type="nucleotide sequence ID" value="NZ_JARWAN010000026.1"/>
</dbReference>
<evidence type="ECO:0000313" key="3">
    <source>
        <dbReference type="Proteomes" id="UP001254564"/>
    </source>
</evidence>
<name>A0ABU1H6Z7_9GAMM</name>
<protein>
    <recommendedName>
        <fullName evidence="4">PepSY domain-containing protein</fullName>
    </recommendedName>
</protein>
<feature type="chain" id="PRO_5046157064" description="PepSY domain-containing protein" evidence="1">
    <location>
        <begin position="25"/>
        <end position="114"/>
    </location>
</feature>
<keyword evidence="1" id="KW-0732">Signal</keyword>
<proteinExistence type="predicted"/>
<keyword evidence="3" id="KW-1185">Reference proteome</keyword>
<dbReference type="Proteomes" id="UP001254564">
    <property type="component" value="Unassembled WGS sequence"/>
</dbReference>
<organism evidence="2 3">
    <name type="scientific">Vreelandella vilamensis</name>
    <dbReference type="NCBI Taxonomy" id="531309"/>
    <lineage>
        <taxon>Bacteria</taxon>
        <taxon>Pseudomonadati</taxon>
        <taxon>Pseudomonadota</taxon>
        <taxon>Gammaproteobacteria</taxon>
        <taxon>Oceanospirillales</taxon>
        <taxon>Halomonadaceae</taxon>
        <taxon>Vreelandella</taxon>
    </lineage>
</organism>
<comment type="caution">
    <text evidence="2">The sequence shown here is derived from an EMBL/GenBank/DDBJ whole genome shotgun (WGS) entry which is preliminary data.</text>
</comment>
<feature type="signal peptide" evidence="1">
    <location>
        <begin position="1"/>
        <end position="24"/>
    </location>
</feature>